<evidence type="ECO:0000256" key="3">
    <source>
        <dbReference type="ARBA" id="ARBA00022679"/>
    </source>
</evidence>
<dbReference type="GO" id="GO:0032259">
    <property type="term" value="P:methylation"/>
    <property type="evidence" value="ECO:0007669"/>
    <property type="project" value="UniProtKB-KW"/>
</dbReference>
<keyword evidence="9" id="KW-1185">Reference proteome</keyword>
<keyword evidence="6" id="KW-0484">Methanogenesis</keyword>
<keyword evidence="2 8" id="KW-0489">Methyltransferase</keyword>
<dbReference type="EMBL" id="JAOQJV010000017">
    <property type="protein sequence ID" value="MCU6700775.1"/>
    <property type="molecule type" value="Genomic_DNA"/>
</dbReference>
<gene>
    <name evidence="8" type="ORF">OCV65_11095</name>
</gene>
<evidence type="ECO:0000313" key="9">
    <source>
        <dbReference type="Proteomes" id="UP001207605"/>
    </source>
</evidence>
<dbReference type="Proteomes" id="UP001207605">
    <property type="component" value="Unassembled WGS sequence"/>
</dbReference>
<dbReference type="NCBIfam" id="TIGR01463">
    <property type="entry name" value="mtaA_cmuA"/>
    <property type="match status" value="1"/>
</dbReference>
<dbReference type="PANTHER" id="PTHR47099">
    <property type="entry name" value="METHYLCOBAMIDE:COM METHYLTRANSFERASE MTBA"/>
    <property type="match status" value="1"/>
</dbReference>
<dbReference type="InterPro" id="IPR038071">
    <property type="entry name" value="UROD/MetE-like_sf"/>
</dbReference>
<evidence type="ECO:0000256" key="2">
    <source>
        <dbReference type="ARBA" id="ARBA00022603"/>
    </source>
</evidence>
<dbReference type="SUPFAM" id="SSF51726">
    <property type="entry name" value="UROD/MetE-like"/>
    <property type="match status" value="1"/>
</dbReference>
<protein>
    <submittedName>
        <fullName evidence="8">MtaA/CmuA family methyltransferase</fullName>
        <ecNumber evidence="8">2.1.1.-</ecNumber>
    </submittedName>
</protein>
<keyword evidence="5" id="KW-0862">Zinc</keyword>
<keyword evidence="4" id="KW-0479">Metal-binding</keyword>
<comment type="cofactor">
    <cofactor evidence="1">
        <name>Zn(2+)</name>
        <dbReference type="ChEBI" id="CHEBI:29105"/>
    </cofactor>
</comment>
<dbReference type="NCBIfam" id="NF004889">
    <property type="entry name" value="PRK06252.1"/>
    <property type="match status" value="1"/>
</dbReference>
<reference evidence="8 9" key="1">
    <citation type="journal article" date="2021" name="ISME Commun">
        <title>Automated analysis of genomic sequences facilitates high-throughput and comprehensive description of bacteria.</title>
        <authorList>
            <person name="Hitch T.C.A."/>
        </authorList>
    </citation>
    <scope>NUCLEOTIDE SEQUENCE [LARGE SCALE GENOMIC DNA]</scope>
    <source>
        <strain evidence="8 9">Sanger_02</strain>
    </source>
</reference>
<dbReference type="EC" id="2.1.1.-" evidence="8"/>
<evidence type="ECO:0000256" key="6">
    <source>
        <dbReference type="ARBA" id="ARBA00022994"/>
    </source>
</evidence>
<dbReference type="GO" id="GO:0008168">
    <property type="term" value="F:methyltransferase activity"/>
    <property type="evidence" value="ECO:0007669"/>
    <property type="project" value="UniProtKB-KW"/>
</dbReference>
<name>A0ABT2S855_9FIRM</name>
<comment type="caution">
    <text evidence="8">The sequence shown here is derived from an EMBL/GenBank/DDBJ whole genome shotgun (WGS) entry which is preliminary data.</text>
</comment>
<keyword evidence="3 8" id="KW-0808">Transferase</keyword>
<dbReference type="Gene3D" id="3.20.20.210">
    <property type="match status" value="1"/>
</dbReference>
<proteinExistence type="predicted"/>
<evidence type="ECO:0000256" key="4">
    <source>
        <dbReference type="ARBA" id="ARBA00022723"/>
    </source>
</evidence>
<dbReference type="InterPro" id="IPR052024">
    <property type="entry name" value="Methanogen_methyltrans"/>
</dbReference>
<evidence type="ECO:0000256" key="5">
    <source>
        <dbReference type="ARBA" id="ARBA00022833"/>
    </source>
</evidence>
<evidence type="ECO:0000313" key="8">
    <source>
        <dbReference type="EMBL" id="MCU6700775.1"/>
    </source>
</evidence>
<dbReference type="PANTHER" id="PTHR47099:SF1">
    <property type="entry name" value="METHYLCOBAMIDE:COM METHYLTRANSFERASE MTBA"/>
    <property type="match status" value="1"/>
</dbReference>
<dbReference type="InterPro" id="IPR006360">
    <property type="entry name" value="Mtase_MtaA_CmuA"/>
</dbReference>
<dbReference type="Pfam" id="PF01208">
    <property type="entry name" value="URO-D"/>
    <property type="match status" value="1"/>
</dbReference>
<evidence type="ECO:0000259" key="7">
    <source>
        <dbReference type="Pfam" id="PF01208"/>
    </source>
</evidence>
<organism evidence="8 9">
    <name type="scientific">Dorea ammoniilytica</name>
    <dbReference type="NCBI Taxonomy" id="2981788"/>
    <lineage>
        <taxon>Bacteria</taxon>
        <taxon>Bacillati</taxon>
        <taxon>Bacillota</taxon>
        <taxon>Clostridia</taxon>
        <taxon>Lachnospirales</taxon>
        <taxon>Lachnospiraceae</taxon>
        <taxon>Dorea</taxon>
    </lineage>
</organism>
<accession>A0ABT2S855</accession>
<feature type="domain" description="Uroporphyrinogen decarboxylase (URO-D)" evidence="7">
    <location>
        <begin position="3"/>
        <end position="327"/>
    </location>
</feature>
<sequence>MSLNGERVDRPPCICPGGMMNMVTAELMERVGIYLPEAHTDARKMADLAKAVYEQGCFENCGVPFCMTIEAEEMGARVDLGSQIYEPHVIKYAIDSVSDYEKLSGIDLTKGRAKVVLDAIRILKEEVKDMPIIGNLTGPISTASSVIEPVVFYKELRKKNAEAHAYMNFVTEQLIAFGRAQVEAGADVITIADPSGTGEILGPRFFKEFAVRYINQLLDGLADLHVETIVHICGHMKNVYKEVNEVHSNALSFDSAVPMMDARKNLADRVLMGNVSTYTLEFGSEEAVRRLAGNCIKCGSDIVSPACGLGMSSPLRNIQALLSSVEESDG</sequence>
<dbReference type="InterPro" id="IPR000257">
    <property type="entry name" value="Uroporphyrinogen_deCOase"/>
</dbReference>
<evidence type="ECO:0000256" key="1">
    <source>
        <dbReference type="ARBA" id="ARBA00001947"/>
    </source>
</evidence>